<dbReference type="STRING" id="234267.Acid_5973"/>
<dbReference type="Pfam" id="PF19290">
    <property type="entry name" value="PmbA_TldD_2nd"/>
    <property type="match status" value="1"/>
</dbReference>
<dbReference type="Gene3D" id="3.30.2290.10">
    <property type="entry name" value="PmbA/TldD superfamily"/>
    <property type="match status" value="1"/>
</dbReference>
<evidence type="ECO:0000313" key="8">
    <source>
        <dbReference type="EMBL" id="ABJ86914.1"/>
    </source>
</evidence>
<name>Q01TV6_SOLUE</name>
<dbReference type="Pfam" id="PF19289">
    <property type="entry name" value="PmbA_TldD_3rd"/>
    <property type="match status" value="1"/>
</dbReference>
<keyword evidence="2" id="KW-0645">Protease</keyword>
<dbReference type="eggNOG" id="COG0312">
    <property type="taxonomic scope" value="Bacteria"/>
</dbReference>
<sequence precursor="true">MLTRRNFLAASSAAVANRLFAAPKDSKTPNPELEKLGAVALAEAKKNKATYADIRIVRINDQRLGMRLSPERGTGKTLAVPNVTEDSSFGFGVRVIVNGAWGFASSPIVTPEEIARVTGEAVIIAKANATIQPKPVKLAPVKAYRDRWETPHERDPFAVPMAEKLELLRRVSEEAKKGAKVFSSTATLSLRSEDKYFASSEGSSIQQLILQIYGNVDSTAVDRENNISRTRNYTPTQASAGWEYVPEMNLEENAQRIREEVVEHLTAPAVKPGKRDLLLMPNHLMLTIHESVAHPTELDRALGYEANYAGTSYITPDKIGKRIASEHCTFVGDRISPRALATVGYDDEGVKATQWTIIDQGIFKSYQTTREQAAFVGEKESHGCSQADSWATVPFQRMPNVWLKAGPRETTLESLIGGIDDGVLIDGRGSYSIDQQRYNIQFGGDAFWEIKGGKKRGMISRVSYQSRTPDFWQACDGTAGPAYWRQYGTTGDAKGEPTQINSISHGCAPTRFRGINVILTD</sequence>
<keyword evidence="3" id="KW-0378">Hydrolase</keyword>
<feature type="domain" description="Metalloprotease TldD/E N-terminal" evidence="5">
    <location>
        <begin position="82"/>
        <end position="125"/>
    </location>
</feature>
<dbReference type="InParanoid" id="Q01TV6"/>
<evidence type="ECO:0000256" key="2">
    <source>
        <dbReference type="ARBA" id="ARBA00022670"/>
    </source>
</evidence>
<keyword evidence="4" id="KW-0482">Metalloprotease</keyword>
<dbReference type="OrthoDB" id="104160at2"/>
<evidence type="ECO:0000259" key="6">
    <source>
        <dbReference type="Pfam" id="PF19289"/>
    </source>
</evidence>
<dbReference type="InterPro" id="IPR036059">
    <property type="entry name" value="TldD/PmbA_sf"/>
</dbReference>
<dbReference type="InterPro" id="IPR002510">
    <property type="entry name" value="Metalloprtase-TldD/E_N"/>
</dbReference>
<dbReference type="PANTHER" id="PTHR30624:SF10">
    <property type="entry name" value="CONSERVED PROTEIN"/>
    <property type="match status" value="1"/>
</dbReference>
<evidence type="ECO:0000256" key="1">
    <source>
        <dbReference type="ARBA" id="ARBA00005836"/>
    </source>
</evidence>
<proteinExistence type="inferred from homology"/>
<dbReference type="InterPro" id="IPR045569">
    <property type="entry name" value="Metalloprtase-TldD/E_C"/>
</dbReference>
<dbReference type="HOGENOM" id="CLU_026425_1_2_0"/>
<dbReference type="GO" id="GO:0008237">
    <property type="term" value="F:metallopeptidase activity"/>
    <property type="evidence" value="ECO:0007669"/>
    <property type="project" value="UniProtKB-KW"/>
</dbReference>
<gene>
    <name evidence="8" type="ordered locus">Acid_5973</name>
</gene>
<dbReference type="AlphaFoldDB" id="Q01TV6"/>
<dbReference type="InterPro" id="IPR051463">
    <property type="entry name" value="Peptidase_U62_metallo"/>
</dbReference>
<evidence type="ECO:0000256" key="4">
    <source>
        <dbReference type="ARBA" id="ARBA00023049"/>
    </source>
</evidence>
<dbReference type="GO" id="GO:0006508">
    <property type="term" value="P:proteolysis"/>
    <property type="evidence" value="ECO:0007669"/>
    <property type="project" value="UniProtKB-KW"/>
</dbReference>
<dbReference type="GO" id="GO:0005829">
    <property type="term" value="C:cytosol"/>
    <property type="evidence" value="ECO:0007669"/>
    <property type="project" value="TreeGrafter"/>
</dbReference>
<comment type="similarity">
    <text evidence="1">Belongs to the peptidase U62 family.</text>
</comment>
<feature type="domain" description="Metalloprotease TldD/E C-terminal" evidence="6">
    <location>
        <begin position="276"/>
        <end position="484"/>
    </location>
</feature>
<evidence type="ECO:0000259" key="5">
    <source>
        <dbReference type="Pfam" id="PF01523"/>
    </source>
</evidence>
<dbReference type="EMBL" id="CP000473">
    <property type="protein sequence ID" value="ABJ86914.1"/>
    <property type="molecule type" value="Genomic_DNA"/>
</dbReference>
<protein>
    <submittedName>
        <fullName evidence="8">Peptidase U62, modulator of DNA gyrase</fullName>
    </submittedName>
</protein>
<dbReference type="Pfam" id="PF01523">
    <property type="entry name" value="PmbA_TldD_1st"/>
    <property type="match status" value="1"/>
</dbReference>
<organism evidence="8">
    <name type="scientific">Solibacter usitatus (strain Ellin6076)</name>
    <dbReference type="NCBI Taxonomy" id="234267"/>
    <lineage>
        <taxon>Bacteria</taxon>
        <taxon>Pseudomonadati</taxon>
        <taxon>Acidobacteriota</taxon>
        <taxon>Terriglobia</taxon>
        <taxon>Bryobacterales</taxon>
        <taxon>Solibacteraceae</taxon>
        <taxon>Candidatus Solibacter</taxon>
    </lineage>
</organism>
<feature type="domain" description="Metalloprotease TldD/E central" evidence="7">
    <location>
        <begin position="155"/>
        <end position="263"/>
    </location>
</feature>
<dbReference type="FunFam" id="3.30.2290.10:FF:000003">
    <property type="entry name" value="Zinc-dependent protease, TldD/PmbA family"/>
    <property type="match status" value="1"/>
</dbReference>
<dbReference type="PANTHER" id="PTHR30624">
    <property type="entry name" value="UNCHARACTERIZED PROTEIN TLDD AND PMBA"/>
    <property type="match status" value="1"/>
</dbReference>
<dbReference type="KEGG" id="sus:Acid_5973"/>
<dbReference type="InterPro" id="IPR035068">
    <property type="entry name" value="TldD/PmbA_N"/>
</dbReference>
<evidence type="ECO:0000256" key="3">
    <source>
        <dbReference type="ARBA" id="ARBA00022801"/>
    </source>
</evidence>
<reference evidence="8" key="1">
    <citation type="submission" date="2006-10" db="EMBL/GenBank/DDBJ databases">
        <title>Complete sequence of Solibacter usitatus Ellin6076.</title>
        <authorList>
            <consortium name="US DOE Joint Genome Institute"/>
            <person name="Copeland A."/>
            <person name="Lucas S."/>
            <person name="Lapidus A."/>
            <person name="Barry K."/>
            <person name="Detter J.C."/>
            <person name="Glavina del Rio T."/>
            <person name="Hammon N."/>
            <person name="Israni S."/>
            <person name="Dalin E."/>
            <person name="Tice H."/>
            <person name="Pitluck S."/>
            <person name="Thompson L.S."/>
            <person name="Brettin T."/>
            <person name="Bruce D."/>
            <person name="Han C."/>
            <person name="Tapia R."/>
            <person name="Gilna P."/>
            <person name="Schmutz J."/>
            <person name="Larimer F."/>
            <person name="Land M."/>
            <person name="Hauser L."/>
            <person name="Kyrpides N."/>
            <person name="Mikhailova N."/>
            <person name="Janssen P.H."/>
            <person name="Kuske C.R."/>
            <person name="Richardson P."/>
        </authorList>
    </citation>
    <scope>NUCLEOTIDE SEQUENCE</scope>
    <source>
        <strain evidence="8">Ellin6076</strain>
    </source>
</reference>
<dbReference type="InterPro" id="IPR045570">
    <property type="entry name" value="Metalloprtase-TldD/E_cen_dom"/>
</dbReference>
<accession>Q01TV6</accession>
<evidence type="ECO:0000259" key="7">
    <source>
        <dbReference type="Pfam" id="PF19290"/>
    </source>
</evidence>
<dbReference type="SUPFAM" id="SSF111283">
    <property type="entry name" value="Putative modulator of DNA gyrase, PmbA/TldD"/>
    <property type="match status" value="1"/>
</dbReference>